<feature type="region of interest" description="Disordered" evidence="1">
    <location>
        <begin position="28"/>
        <end position="50"/>
    </location>
</feature>
<dbReference type="Proteomes" id="UP001479436">
    <property type="component" value="Unassembled WGS sequence"/>
</dbReference>
<keyword evidence="3" id="KW-1185">Reference proteome</keyword>
<evidence type="ECO:0000256" key="1">
    <source>
        <dbReference type="SAM" id="MobiDB-lite"/>
    </source>
</evidence>
<proteinExistence type="predicted"/>
<reference evidence="2 3" key="1">
    <citation type="submission" date="2023-04" db="EMBL/GenBank/DDBJ databases">
        <title>Genome of Basidiobolus ranarum AG-B5.</title>
        <authorList>
            <person name="Stajich J.E."/>
            <person name="Carter-House D."/>
            <person name="Gryganskyi A."/>
        </authorList>
    </citation>
    <scope>NUCLEOTIDE SEQUENCE [LARGE SCALE GENOMIC DNA]</scope>
    <source>
        <strain evidence="2 3">AG-B5</strain>
    </source>
</reference>
<evidence type="ECO:0000313" key="2">
    <source>
        <dbReference type="EMBL" id="KAK9663720.1"/>
    </source>
</evidence>
<comment type="caution">
    <text evidence="2">The sequence shown here is derived from an EMBL/GenBank/DDBJ whole genome shotgun (WGS) entry which is preliminary data.</text>
</comment>
<sequence>MKGSSITKERPDHLSNVSVHTLVPEKTMSLEEKQPVSQSDSLVPVPTSEAPLPPTMPDLISFPLMNNLQGDMVPLVGGSQLIEPTTPIIGDKPMEQYIIDDSIADFESNSKVPTLKDSLLPNSENI</sequence>
<evidence type="ECO:0000313" key="3">
    <source>
        <dbReference type="Proteomes" id="UP001479436"/>
    </source>
</evidence>
<dbReference type="EMBL" id="JASJQH010011759">
    <property type="protein sequence ID" value="KAK9663720.1"/>
    <property type="molecule type" value="Genomic_DNA"/>
</dbReference>
<organism evidence="2 3">
    <name type="scientific">Basidiobolus ranarum</name>
    <dbReference type="NCBI Taxonomy" id="34480"/>
    <lineage>
        <taxon>Eukaryota</taxon>
        <taxon>Fungi</taxon>
        <taxon>Fungi incertae sedis</taxon>
        <taxon>Zoopagomycota</taxon>
        <taxon>Entomophthoromycotina</taxon>
        <taxon>Basidiobolomycetes</taxon>
        <taxon>Basidiobolales</taxon>
        <taxon>Basidiobolaceae</taxon>
        <taxon>Basidiobolus</taxon>
    </lineage>
</organism>
<gene>
    <name evidence="2" type="ORF">K7432_018027</name>
</gene>
<accession>A0ABR2VJJ7</accession>
<protein>
    <submittedName>
        <fullName evidence="2">Uncharacterized protein</fullName>
    </submittedName>
</protein>
<name>A0ABR2VJJ7_9FUNG</name>